<dbReference type="NCBIfam" id="NF006743">
    <property type="entry name" value="PRK09270.1-2"/>
    <property type="match status" value="1"/>
</dbReference>
<dbReference type="AlphaFoldDB" id="A0A2N9JCC3"/>
<evidence type="ECO:0000313" key="1">
    <source>
        <dbReference type="EMBL" id="SPD85777.1"/>
    </source>
</evidence>
<gene>
    <name evidence="1" type="ORF">MPLG2_0741</name>
</gene>
<accession>A0A2N9JCC3</accession>
<evidence type="ECO:0008006" key="3">
    <source>
        <dbReference type="Google" id="ProtNLM"/>
    </source>
</evidence>
<evidence type="ECO:0000313" key="2">
    <source>
        <dbReference type="Proteomes" id="UP000238164"/>
    </source>
</evidence>
<sequence length="230" mass="25095">MPASVSVADLATAPPLPDAERMCTRPTLSVAEATERAAELARDGRRRLLGLVGPPGAGKSTLSAALQARLGESMVVVGMDGFHLANTELLRLGRRDRKGAPDTFDVDGYVTLLARLRGQSSALYAPRFDRDLEESIGSAVLVEPSVPLVVTEGNYLLYDRFGWGAVQGVLDEVWYLQLDDAERRRRLVQRRLGHGDTREHAEFWVREVDEPNARLVAATAHAADAVVLLD</sequence>
<organism evidence="1 2">
    <name type="scientific">Micropruina glycogenica</name>
    <dbReference type="NCBI Taxonomy" id="75385"/>
    <lineage>
        <taxon>Bacteria</taxon>
        <taxon>Bacillati</taxon>
        <taxon>Actinomycetota</taxon>
        <taxon>Actinomycetes</taxon>
        <taxon>Propionibacteriales</taxon>
        <taxon>Nocardioidaceae</taxon>
        <taxon>Micropruina</taxon>
    </lineage>
</organism>
<keyword evidence="2" id="KW-1185">Reference proteome</keyword>
<proteinExistence type="predicted"/>
<reference evidence="1 2" key="1">
    <citation type="submission" date="2018-02" db="EMBL/GenBank/DDBJ databases">
        <authorList>
            <person name="Cohen D.B."/>
            <person name="Kent A.D."/>
        </authorList>
    </citation>
    <scope>NUCLEOTIDE SEQUENCE [LARGE SCALE GENOMIC DNA]</scope>
    <source>
        <strain evidence="1">1</strain>
    </source>
</reference>
<dbReference type="Proteomes" id="UP000238164">
    <property type="component" value="Chromosome 1"/>
</dbReference>
<dbReference type="SUPFAM" id="SSF52540">
    <property type="entry name" value="P-loop containing nucleoside triphosphate hydrolases"/>
    <property type="match status" value="1"/>
</dbReference>
<protein>
    <recommendedName>
        <fullName evidence="3">Pantothenate kinase</fullName>
    </recommendedName>
</protein>
<dbReference type="Gene3D" id="3.40.50.300">
    <property type="entry name" value="P-loop containing nucleotide triphosphate hydrolases"/>
    <property type="match status" value="1"/>
</dbReference>
<dbReference type="EMBL" id="LT985188">
    <property type="protein sequence ID" value="SPD85777.1"/>
    <property type="molecule type" value="Genomic_DNA"/>
</dbReference>
<name>A0A2N9JCC3_9ACTN</name>
<dbReference type="KEGG" id="mgg:MPLG2_0741"/>
<dbReference type="PANTHER" id="PTHR10285">
    <property type="entry name" value="URIDINE KINASE"/>
    <property type="match status" value="1"/>
</dbReference>
<dbReference type="InterPro" id="IPR027417">
    <property type="entry name" value="P-loop_NTPase"/>
</dbReference>